<keyword evidence="4" id="KW-1185">Reference proteome</keyword>
<dbReference type="InterPro" id="IPR029058">
    <property type="entry name" value="AB_hydrolase_fold"/>
</dbReference>
<evidence type="ECO:0000313" key="3">
    <source>
        <dbReference type="EMBL" id="MET3558194.1"/>
    </source>
</evidence>
<reference evidence="3 4" key="1">
    <citation type="submission" date="2024-06" db="EMBL/GenBank/DDBJ databases">
        <title>Genomic Encyclopedia of Type Strains, Phase IV (KMG-IV): sequencing the most valuable type-strain genomes for metagenomic binning, comparative biology and taxonomic classification.</title>
        <authorList>
            <person name="Goeker M."/>
        </authorList>
    </citation>
    <scope>NUCLEOTIDE SEQUENCE [LARGE SCALE GENOMIC DNA]</scope>
    <source>
        <strain evidence="3 4">DSM 28303</strain>
    </source>
</reference>
<dbReference type="InterPro" id="IPR050300">
    <property type="entry name" value="GDXG_lipolytic_enzyme"/>
</dbReference>
<dbReference type="PANTHER" id="PTHR48081:SF6">
    <property type="entry name" value="PEPTIDASE S9 PROLYL OLIGOPEPTIDASE CATALYTIC DOMAIN-CONTAINING PROTEIN"/>
    <property type="match status" value="1"/>
</dbReference>
<evidence type="ECO:0000256" key="1">
    <source>
        <dbReference type="ARBA" id="ARBA00022801"/>
    </source>
</evidence>
<feature type="domain" description="BD-FAE-like" evidence="2">
    <location>
        <begin position="94"/>
        <end position="248"/>
    </location>
</feature>
<name>A0ABV2FI05_9STRE</name>
<evidence type="ECO:0000313" key="4">
    <source>
        <dbReference type="Proteomes" id="UP001549122"/>
    </source>
</evidence>
<evidence type="ECO:0000259" key="2">
    <source>
        <dbReference type="Pfam" id="PF20434"/>
    </source>
</evidence>
<proteinExistence type="predicted"/>
<dbReference type="RefSeq" id="WP_354365247.1">
    <property type="nucleotide sequence ID" value="NZ_JBEPLO010000012.1"/>
</dbReference>
<organism evidence="3 4">
    <name type="scientific">Streptococcus rupicaprae</name>
    <dbReference type="NCBI Taxonomy" id="759619"/>
    <lineage>
        <taxon>Bacteria</taxon>
        <taxon>Bacillati</taxon>
        <taxon>Bacillota</taxon>
        <taxon>Bacilli</taxon>
        <taxon>Lactobacillales</taxon>
        <taxon>Streptococcaceae</taxon>
        <taxon>Streptococcus</taxon>
    </lineage>
</organism>
<dbReference type="Proteomes" id="UP001549122">
    <property type="component" value="Unassembled WGS sequence"/>
</dbReference>
<comment type="caution">
    <text evidence="3">The sequence shown here is derived from an EMBL/GenBank/DDBJ whole genome shotgun (WGS) entry which is preliminary data.</text>
</comment>
<dbReference type="SUPFAM" id="SSF53474">
    <property type="entry name" value="alpha/beta-Hydrolases"/>
    <property type="match status" value="1"/>
</dbReference>
<accession>A0ABV2FI05</accession>
<protein>
    <submittedName>
        <fullName evidence="3">Acetyl esterase/lipase</fullName>
    </submittedName>
</protein>
<keyword evidence="1" id="KW-0378">Hydrolase</keyword>
<dbReference type="EMBL" id="JBEPLO010000012">
    <property type="protein sequence ID" value="MET3558194.1"/>
    <property type="molecule type" value="Genomic_DNA"/>
</dbReference>
<dbReference type="Gene3D" id="3.40.50.1820">
    <property type="entry name" value="alpha/beta hydrolase"/>
    <property type="match status" value="1"/>
</dbReference>
<sequence length="306" mass="33997">MLVEKYGLDNNCPQVDVTAYILDDSPELLNGKKRPAIIICPGGAYLFCSDREGEAVALRFAAMGYHAFVLRYHVQVNERLALEEAFQKGIVPREDTVFPAQIRDIAKVFTLLHDKEEEWLVDTDKIALCGFSAGGNNVTNYAVHWNKSILTNEFNKAKLQPAAVIAGYPVTDYISHQEAVRSQDEMSQALFKTANRVFFGTSEPTADQLLQASSACLVDEATPPMFIWATAGDRLVGVDQSTRLATALAIQKIPFELHIFEEGEHGLALATQATARKASHIDSAARRWIDLAEIWLEKRFALPLED</sequence>
<dbReference type="PANTHER" id="PTHR48081">
    <property type="entry name" value="AB HYDROLASE SUPERFAMILY PROTEIN C4A8.06C"/>
    <property type="match status" value="1"/>
</dbReference>
<dbReference type="InterPro" id="IPR049492">
    <property type="entry name" value="BD-FAE-like_dom"/>
</dbReference>
<gene>
    <name evidence="3" type="ORF">ABID29_001314</name>
</gene>
<dbReference type="Pfam" id="PF20434">
    <property type="entry name" value="BD-FAE"/>
    <property type="match status" value="1"/>
</dbReference>